<dbReference type="RefSeq" id="WP_183672736.1">
    <property type="nucleotide sequence ID" value="NZ_CBCRYX010000003.1"/>
</dbReference>
<proteinExistence type="predicted"/>
<dbReference type="GO" id="GO:0006260">
    <property type="term" value="P:DNA replication"/>
    <property type="evidence" value="ECO:0007669"/>
    <property type="project" value="TreeGrafter"/>
</dbReference>
<dbReference type="Pfam" id="PF07319">
    <property type="entry name" value="DnaI_N"/>
    <property type="match status" value="1"/>
</dbReference>
<feature type="domain" description="Primosomal DnaI N-terminal" evidence="2">
    <location>
        <begin position="1"/>
        <end position="94"/>
    </location>
</feature>
<dbReference type="SUPFAM" id="SSF52540">
    <property type="entry name" value="P-loop containing nucleoside triphosphate hydrolases"/>
    <property type="match status" value="1"/>
</dbReference>
<dbReference type="PANTHER" id="PTHR30050">
    <property type="entry name" value="CHROMOSOMAL REPLICATION INITIATOR PROTEIN DNAA"/>
    <property type="match status" value="1"/>
</dbReference>
<sequence length="311" mass="35855">MKSFDDMLKNSEILNKLNKRNEAVYNEIINSSKFKQFEADTEETITKKMIEDEILIIKKFIDQNTECVTDKKGNCVSHPDGYLINLEVRNGTINHYLTPCPVKLEQDRYKEKQKLIQSFFIAQDIVDAKFDDLEIVEGSNRETVIHKSIETIHNIVSGNDYKGMYIHGKFGVGKSFFLGSFANELKEKNIASMIIYVPELLQELRAGFKDHSSDERIRALKEADVLMLDDLGAEDITAWSRDTVLTPILQSRMAEKRPTFISSNYSIDQLVELYSHTKDGTIDNIKATRMVERIRVLTYEVELIGPNYRHE</sequence>
<dbReference type="CDD" id="cd00009">
    <property type="entry name" value="AAA"/>
    <property type="match status" value="1"/>
</dbReference>
<organism evidence="3 4">
    <name type="scientific">Nosocomiicoccus ampullae</name>
    <dbReference type="NCBI Taxonomy" id="489910"/>
    <lineage>
        <taxon>Bacteria</taxon>
        <taxon>Bacillati</taxon>
        <taxon>Bacillota</taxon>
        <taxon>Bacilli</taxon>
        <taxon>Bacillales</taxon>
        <taxon>Staphylococcaceae</taxon>
        <taxon>Nosocomiicoccus</taxon>
    </lineage>
</organism>
<evidence type="ECO:0000259" key="1">
    <source>
        <dbReference type="Pfam" id="PF00308"/>
    </source>
</evidence>
<feature type="domain" description="Chromosomal replication initiator protein DnaA ATPAse" evidence="1">
    <location>
        <begin position="135"/>
        <end position="275"/>
    </location>
</feature>
<dbReference type="NCBIfam" id="NF006505">
    <property type="entry name" value="PRK08939.1"/>
    <property type="match status" value="1"/>
</dbReference>
<evidence type="ECO:0000259" key="2">
    <source>
        <dbReference type="Pfam" id="PF07319"/>
    </source>
</evidence>
<evidence type="ECO:0000313" key="3">
    <source>
        <dbReference type="EMBL" id="MBB5175304.1"/>
    </source>
</evidence>
<protein>
    <submittedName>
        <fullName evidence="3">Primosomal protein DnaI</fullName>
    </submittedName>
</protein>
<comment type="caution">
    <text evidence="3">The sequence shown here is derived from an EMBL/GenBank/DDBJ whole genome shotgun (WGS) entry which is preliminary data.</text>
</comment>
<gene>
    <name evidence="3" type="ORF">HNQ45_000162</name>
</gene>
<reference evidence="3 4" key="1">
    <citation type="submission" date="2020-08" db="EMBL/GenBank/DDBJ databases">
        <title>Genomic Encyclopedia of Type Strains, Phase IV (KMG-IV): sequencing the most valuable type-strain genomes for metagenomic binning, comparative biology and taxonomic classification.</title>
        <authorList>
            <person name="Goeker M."/>
        </authorList>
    </citation>
    <scope>NUCLEOTIDE SEQUENCE [LARGE SCALE GENOMIC DNA]</scope>
    <source>
        <strain evidence="3 4">DSM 19163</strain>
    </source>
</reference>
<dbReference type="AlphaFoldDB" id="A0A9Q2CYT9"/>
<evidence type="ECO:0000313" key="4">
    <source>
        <dbReference type="Proteomes" id="UP000579136"/>
    </source>
</evidence>
<dbReference type="InterPro" id="IPR013317">
    <property type="entry name" value="DnaA_dom"/>
</dbReference>
<dbReference type="InterPro" id="IPR009928">
    <property type="entry name" value="DnaI_N"/>
</dbReference>
<dbReference type="Proteomes" id="UP000579136">
    <property type="component" value="Unassembled WGS sequence"/>
</dbReference>
<dbReference type="InterPro" id="IPR027417">
    <property type="entry name" value="P-loop_NTPase"/>
</dbReference>
<dbReference type="EMBL" id="JACHHF010000001">
    <property type="protein sequence ID" value="MBB5175304.1"/>
    <property type="molecule type" value="Genomic_DNA"/>
</dbReference>
<dbReference type="Pfam" id="PF00308">
    <property type="entry name" value="Bac_DnaA"/>
    <property type="match status" value="1"/>
</dbReference>
<keyword evidence="4" id="KW-1185">Reference proteome</keyword>
<accession>A0A9Q2CYT9</accession>
<dbReference type="PANTHER" id="PTHR30050:SF8">
    <property type="entry name" value="PRIMOSOMAL PROTEIN DNAI"/>
    <property type="match status" value="1"/>
</dbReference>
<dbReference type="Gene3D" id="3.40.50.300">
    <property type="entry name" value="P-loop containing nucleotide triphosphate hydrolases"/>
    <property type="match status" value="1"/>
</dbReference>
<name>A0A9Q2CYT9_9STAP</name>